<dbReference type="AlphaFoldDB" id="A0A4U0ULW1"/>
<dbReference type="EMBL" id="NAJP01000065">
    <property type="protein sequence ID" value="TKA35886.1"/>
    <property type="molecule type" value="Genomic_DNA"/>
</dbReference>
<evidence type="ECO:0008006" key="4">
    <source>
        <dbReference type="Google" id="ProtNLM"/>
    </source>
</evidence>
<feature type="signal peptide" evidence="1">
    <location>
        <begin position="1"/>
        <end position="18"/>
    </location>
</feature>
<accession>A0A4U0ULW1</accession>
<dbReference type="Proteomes" id="UP000310066">
    <property type="component" value="Unassembled WGS sequence"/>
</dbReference>
<feature type="chain" id="PRO_5020810045" description="Late sexual development protein" evidence="1">
    <location>
        <begin position="19"/>
        <end position="382"/>
    </location>
</feature>
<keyword evidence="1" id="KW-0732">Signal</keyword>
<name>A0A4U0ULW1_9PEZI</name>
<gene>
    <name evidence="2" type="ORF">B0A54_12333</name>
</gene>
<dbReference type="STRING" id="329885.A0A4U0ULW1"/>
<reference evidence="2 3" key="1">
    <citation type="submission" date="2017-03" db="EMBL/GenBank/DDBJ databases">
        <title>Genomes of endolithic fungi from Antarctica.</title>
        <authorList>
            <person name="Coleine C."/>
            <person name="Masonjones S."/>
            <person name="Stajich J.E."/>
        </authorList>
    </citation>
    <scope>NUCLEOTIDE SEQUENCE [LARGE SCALE GENOMIC DNA]</scope>
    <source>
        <strain evidence="2 3">CCFEE 5311</strain>
    </source>
</reference>
<sequence>MLNTLSSAALLGAVAVSANPLAYGPLNGWGGSPSNTWGSGASSTVSSYGAGQTPFTFPLSNGFPNVSDTTLRGIEVTAQGTLPNGPPVAHLNTTSITIFGKFQRGLVHLINNITSNYDGYGIGSSVLKDYVVKALDAVLAQEELHHLGANGILANAGQDKILPCEYVFPTASFDDAIALARTFTDLVLGTLQDAQAGLNGDGDGEFIPLLGAVQGQEGEQNGFYRELINLIPSSAPFLTRSAAPFAFSALNQNFVVNGTCPGPANALLFKSLPIFGVLNVETKNIALADQTLTFSVKTSSSFGDVASWSVTYINQQNVPVTKPVTNIKLAGGVATFDAFFPAETLLMNALTISAVTHGASSFASVSDVAAATLFGPGLIEIN</sequence>
<evidence type="ECO:0000256" key="1">
    <source>
        <dbReference type="SAM" id="SignalP"/>
    </source>
</evidence>
<evidence type="ECO:0000313" key="2">
    <source>
        <dbReference type="EMBL" id="TKA35886.1"/>
    </source>
</evidence>
<comment type="caution">
    <text evidence="2">The sequence shown here is derived from an EMBL/GenBank/DDBJ whole genome shotgun (WGS) entry which is preliminary data.</text>
</comment>
<evidence type="ECO:0000313" key="3">
    <source>
        <dbReference type="Proteomes" id="UP000310066"/>
    </source>
</evidence>
<proteinExistence type="predicted"/>
<dbReference type="OrthoDB" id="5293813at2759"/>
<organism evidence="2 3">
    <name type="scientific">Friedmanniomyces endolithicus</name>
    <dbReference type="NCBI Taxonomy" id="329885"/>
    <lineage>
        <taxon>Eukaryota</taxon>
        <taxon>Fungi</taxon>
        <taxon>Dikarya</taxon>
        <taxon>Ascomycota</taxon>
        <taxon>Pezizomycotina</taxon>
        <taxon>Dothideomycetes</taxon>
        <taxon>Dothideomycetidae</taxon>
        <taxon>Mycosphaerellales</taxon>
        <taxon>Teratosphaeriaceae</taxon>
        <taxon>Friedmanniomyces</taxon>
    </lineage>
</organism>
<protein>
    <recommendedName>
        <fullName evidence="4">Late sexual development protein</fullName>
    </recommendedName>
</protein>